<evidence type="ECO:0000256" key="1">
    <source>
        <dbReference type="ARBA" id="ARBA00023186"/>
    </source>
</evidence>
<dbReference type="SUPFAM" id="SSF46565">
    <property type="entry name" value="Chaperone J-domain"/>
    <property type="match status" value="1"/>
</dbReference>
<accession>A0A1F4U1N3</accession>
<dbReference type="InterPro" id="IPR036869">
    <property type="entry name" value="J_dom_sf"/>
</dbReference>
<dbReference type="CDD" id="cd06257">
    <property type="entry name" value="DnaJ"/>
    <property type="match status" value="1"/>
</dbReference>
<dbReference type="Pfam" id="PF00226">
    <property type="entry name" value="DnaJ"/>
    <property type="match status" value="1"/>
</dbReference>
<dbReference type="GO" id="GO:0005737">
    <property type="term" value="C:cytoplasm"/>
    <property type="evidence" value="ECO:0007669"/>
    <property type="project" value="TreeGrafter"/>
</dbReference>
<dbReference type="SUPFAM" id="SSF49493">
    <property type="entry name" value="HSP40/DnaJ peptide-binding domain"/>
    <property type="match status" value="2"/>
</dbReference>
<dbReference type="Gene3D" id="2.60.260.20">
    <property type="entry name" value="Urease metallochaperone UreE, N-terminal domain"/>
    <property type="match status" value="2"/>
</dbReference>
<dbReference type="InterPro" id="IPR018253">
    <property type="entry name" value="DnaJ_domain_CS"/>
</dbReference>
<dbReference type="SMART" id="SM00271">
    <property type="entry name" value="DnaJ"/>
    <property type="match status" value="1"/>
</dbReference>
<dbReference type="GO" id="GO:0042026">
    <property type="term" value="P:protein refolding"/>
    <property type="evidence" value="ECO:0007669"/>
    <property type="project" value="TreeGrafter"/>
</dbReference>
<reference evidence="3 4" key="1">
    <citation type="journal article" date="2016" name="Nat. Commun.">
        <title>Thousands of microbial genomes shed light on interconnected biogeochemical processes in an aquifer system.</title>
        <authorList>
            <person name="Anantharaman K."/>
            <person name="Brown C.T."/>
            <person name="Hug L.A."/>
            <person name="Sharon I."/>
            <person name="Castelle C.J."/>
            <person name="Probst A.J."/>
            <person name="Thomas B.C."/>
            <person name="Singh A."/>
            <person name="Wilkins M.J."/>
            <person name="Karaoz U."/>
            <person name="Brodie E.L."/>
            <person name="Williams K.H."/>
            <person name="Hubbard S.S."/>
            <person name="Banfield J.F."/>
        </authorList>
    </citation>
    <scope>NUCLEOTIDE SEQUENCE [LARGE SCALE GENOMIC DNA]</scope>
</reference>
<comment type="caution">
    <text evidence="3">The sequence shown here is derived from an EMBL/GenBank/DDBJ whole genome shotgun (WGS) entry which is preliminary data.</text>
</comment>
<dbReference type="EMBL" id="MEUS01000010">
    <property type="protein sequence ID" value="OGC38878.1"/>
    <property type="molecule type" value="Genomic_DNA"/>
</dbReference>
<dbReference type="Gene3D" id="1.10.287.110">
    <property type="entry name" value="DnaJ domain"/>
    <property type="match status" value="1"/>
</dbReference>
<dbReference type="AlphaFoldDB" id="A0A1F4U1N3"/>
<dbReference type="PROSITE" id="PS00636">
    <property type="entry name" value="DNAJ_1"/>
    <property type="match status" value="1"/>
</dbReference>
<dbReference type="PRINTS" id="PR00625">
    <property type="entry name" value="JDOMAIN"/>
</dbReference>
<evidence type="ECO:0000313" key="3">
    <source>
        <dbReference type="EMBL" id="OGC38878.1"/>
    </source>
</evidence>
<dbReference type="Proteomes" id="UP000178270">
    <property type="component" value="Unassembled WGS sequence"/>
</dbReference>
<feature type="domain" description="J" evidence="2">
    <location>
        <begin position="4"/>
        <end position="71"/>
    </location>
</feature>
<evidence type="ECO:0000259" key="2">
    <source>
        <dbReference type="PROSITE" id="PS50076"/>
    </source>
</evidence>
<dbReference type="PROSITE" id="PS50076">
    <property type="entry name" value="DNAJ_2"/>
    <property type="match status" value="1"/>
</dbReference>
<dbReference type="PANTHER" id="PTHR43096:SF52">
    <property type="entry name" value="DNAJ HOMOLOG 1, MITOCHONDRIAL-RELATED"/>
    <property type="match status" value="1"/>
</dbReference>
<dbReference type="InterPro" id="IPR002939">
    <property type="entry name" value="DnaJ_C"/>
</dbReference>
<dbReference type="InterPro" id="IPR001623">
    <property type="entry name" value="DnaJ_domain"/>
</dbReference>
<keyword evidence="1" id="KW-0143">Chaperone</keyword>
<proteinExistence type="predicted"/>
<sequence length="314" mass="34461">MPKDFYEILGVSKSATQEEIKKAYRNLARAHHPDMVKDSDKKSAEVRFKEINEAYQVLSDPQKRRMYDQYGHTGAGFGANGGGFGGFGDFSGFARGGQKGPFTYTYTSSGENPFGGFEDFDPFDIFESFFGSRGFGSRSPKKGKNLYYEMNITFKEALFGVEKSVKIESGNVTIKIPVGIRSGMEIKFVGKGMPGPNGAPNGDLFITVKYPSPKEFEIVHENIIINLQLDFITAVLGGEVAVLVIDLKSTTGLGVTKIKIPTGTQHGTRFLLRGKGMPRLRGSGQGDALIVASVVIPKNLSRKQKQLLEEYKNL</sequence>
<dbReference type="GO" id="GO:0051082">
    <property type="term" value="F:unfolded protein binding"/>
    <property type="evidence" value="ECO:0007669"/>
    <property type="project" value="InterPro"/>
</dbReference>
<dbReference type="Pfam" id="PF01556">
    <property type="entry name" value="DnaJ_C"/>
    <property type="match status" value="1"/>
</dbReference>
<dbReference type="InterPro" id="IPR008971">
    <property type="entry name" value="HSP40/DnaJ_pept-bd"/>
</dbReference>
<dbReference type="PANTHER" id="PTHR43096">
    <property type="entry name" value="DNAJ HOMOLOG 1, MITOCHONDRIAL-RELATED"/>
    <property type="match status" value="1"/>
</dbReference>
<name>A0A1F4U1N3_UNCKA</name>
<gene>
    <name evidence="3" type="ORF">A3K42_01890</name>
</gene>
<dbReference type="CDD" id="cd10747">
    <property type="entry name" value="DnaJ_C"/>
    <property type="match status" value="1"/>
</dbReference>
<organism evidence="3 4">
    <name type="scientific">candidate division WWE3 bacterium RBG_13_37_7</name>
    <dbReference type="NCBI Taxonomy" id="1802609"/>
    <lineage>
        <taxon>Bacteria</taxon>
        <taxon>Katanobacteria</taxon>
    </lineage>
</organism>
<protein>
    <recommendedName>
        <fullName evidence="2">J domain-containing protein</fullName>
    </recommendedName>
</protein>
<evidence type="ECO:0000313" key="4">
    <source>
        <dbReference type="Proteomes" id="UP000178270"/>
    </source>
</evidence>